<reference evidence="1 2" key="1">
    <citation type="submission" date="2014-04" db="EMBL/GenBank/DDBJ databases">
        <authorList>
            <consortium name="DOE Joint Genome Institute"/>
            <person name="Kuo A."/>
            <person name="Kohler A."/>
            <person name="Costa M.D."/>
            <person name="Nagy L.G."/>
            <person name="Floudas D."/>
            <person name="Copeland A."/>
            <person name="Barry K.W."/>
            <person name="Cichocki N."/>
            <person name="Veneault-Fourrey C."/>
            <person name="LaButti K."/>
            <person name="Lindquist E.A."/>
            <person name="Lipzen A."/>
            <person name="Lundell T."/>
            <person name="Morin E."/>
            <person name="Murat C."/>
            <person name="Sun H."/>
            <person name="Tunlid A."/>
            <person name="Henrissat B."/>
            <person name="Grigoriev I.V."/>
            <person name="Hibbett D.S."/>
            <person name="Martin F."/>
            <person name="Nordberg H.P."/>
            <person name="Cantor M.N."/>
            <person name="Hua S.X."/>
        </authorList>
    </citation>
    <scope>NUCLEOTIDE SEQUENCE [LARGE SCALE GENOMIC DNA]</scope>
    <source>
        <strain evidence="1 2">Marx 270</strain>
    </source>
</reference>
<gene>
    <name evidence="1" type="ORF">M404DRAFT_175084</name>
</gene>
<evidence type="ECO:0000313" key="1">
    <source>
        <dbReference type="EMBL" id="KIO14493.1"/>
    </source>
</evidence>
<dbReference type="Proteomes" id="UP000054217">
    <property type="component" value="Unassembled WGS sequence"/>
</dbReference>
<keyword evidence="2" id="KW-1185">Reference proteome</keyword>
<sequence length="173" mass="19040">MTGGAAAHVGLHRSAGFLTRRLPISSLAAPIILLFCICTYAKRWTLNAEWSPFRTFASCDLRWILLITQDRHKISPLMLSRGLLLILVSQTPSQLSSLRSAVSMARTWWLDLSVMSVDEGARPPPSELSGPLTHIVPPPSPHTSPLACKFFRSRTGKSLFALMPAPSPSPRNR</sequence>
<dbReference type="HOGENOM" id="CLU_1548233_0_0_1"/>
<evidence type="ECO:0000313" key="2">
    <source>
        <dbReference type="Proteomes" id="UP000054217"/>
    </source>
</evidence>
<dbReference type="AlphaFoldDB" id="A0A0C3JZA9"/>
<dbReference type="EMBL" id="KN831944">
    <property type="protein sequence ID" value="KIO14493.1"/>
    <property type="molecule type" value="Genomic_DNA"/>
</dbReference>
<protein>
    <submittedName>
        <fullName evidence="1">Uncharacterized protein</fullName>
    </submittedName>
</protein>
<organism evidence="1 2">
    <name type="scientific">Pisolithus tinctorius Marx 270</name>
    <dbReference type="NCBI Taxonomy" id="870435"/>
    <lineage>
        <taxon>Eukaryota</taxon>
        <taxon>Fungi</taxon>
        <taxon>Dikarya</taxon>
        <taxon>Basidiomycota</taxon>
        <taxon>Agaricomycotina</taxon>
        <taxon>Agaricomycetes</taxon>
        <taxon>Agaricomycetidae</taxon>
        <taxon>Boletales</taxon>
        <taxon>Sclerodermatineae</taxon>
        <taxon>Pisolithaceae</taxon>
        <taxon>Pisolithus</taxon>
    </lineage>
</organism>
<reference evidence="2" key="2">
    <citation type="submission" date="2015-01" db="EMBL/GenBank/DDBJ databases">
        <title>Evolutionary Origins and Diversification of the Mycorrhizal Mutualists.</title>
        <authorList>
            <consortium name="DOE Joint Genome Institute"/>
            <consortium name="Mycorrhizal Genomics Consortium"/>
            <person name="Kohler A."/>
            <person name="Kuo A."/>
            <person name="Nagy L.G."/>
            <person name="Floudas D."/>
            <person name="Copeland A."/>
            <person name="Barry K.W."/>
            <person name="Cichocki N."/>
            <person name="Veneault-Fourrey C."/>
            <person name="LaButti K."/>
            <person name="Lindquist E.A."/>
            <person name="Lipzen A."/>
            <person name="Lundell T."/>
            <person name="Morin E."/>
            <person name="Murat C."/>
            <person name="Riley R."/>
            <person name="Ohm R."/>
            <person name="Sun H."/>
            <person name="Tunlid A."/>
            <person name="Henrissat B."/>
            <person name="Grigoriev I.V."/>
            <person name="Hibbett D.S."/>
            <person name="Martin F."/>
        </authorList>
    </citation>
    <scope>NUCLEOTIDE SEQUENCE [LARGE SCALE GENOMIC DNA]</scope>
    <source>
        <strain evidence="2">Marx 270</strain>
    </source>
</reference>
<name>A0A0C3JZA9_PISTI</name>
<proteinExistence type="predicted"/>
<accession>A0A0C3JZA9</accession>
<dbReference type="InParanoid" id="A0A0C3JZA9"/>